<reference evidence="3" key="1">
    <citation type="submission" date="2020-12" db="EMBL/GenBank/DDBJ databases">
        <authorList>
            <person name="Huq M.A."/>
        </authorList>
    </citation>
    <scope>NUCLEOTIDE SEQUENCE</scope>
    <source>
        <strain evidence="3">MAHUQ-46</strain>
    </source>
</reference>
<dbReference type="AlphaFoldDB" id="A0A934MRP1"/>
<protein>
    <recommendedName>
        <fullName evidence="2">Bacterial Ig-like domain-containing protein</fullName>
    </recommendedName>
</protein>
<comment type="caution">
    <text evidence="3">The sequence shown here is derived from an EMBL/GenBank/DDBJ whole genome shotgun (WGS) entry which is preliminary data.</text>
</comment>
<feature type="compositionally biased region" description="Low complexity" evidence="1">
    <location>
        <begin position="1"/>
        <end position="17"/>
    </location>
</feature>
<feature type="region of interest" description="Disordered" evidence="1">
    <location>
        <begin position="1"/>
        <end position="34"/>
    </location>
</feature>
<dbReference type="Gene3D" id="2.60.40.10">
    <property type="entry name" value="Immunoglobulins"/>
    <property type="match status" value="1"/>
</dbReference>
<organism evidence="3 4">
    <name type="scientific">Paenibacillus roseus</name>
    <dbReference type="NCBI Taxonomy" id="2798579"/>
    <lineage>
        <taxon>Bacteria</taxon>
        <taxon>Bacillati</taxon>
        <taxon>Bacillota</taxon>
        <taxon>Bacilli</taxon>
        <taxon>Bacillales</taxon>
        <taxon>Paenibacillaceae</taxon>
        <taxon>Paenibacillus</taxon>
    </lineage>
</organism>
<keyword evidence="4" id="KW-1185">Reference proteome</keyword>
<dbReference type="Pfam" id="PF19077">
    <property type="entry name" value="Big_13"/>
    <property type="match status" value="1"/>
</dbReference>
<evidence type="ECO:0000313" key="3">
    <source>
        <dbReference type="EMBL" id="MBJ6362529.1"/>
    </source>
</evidence>
<dbReference type="EMBL" id="JAELUP010000077">
    <property type="protein sequence ID" value="MBJ6362529.1"/>
    <property type="molecule type" value="Genomic_DNA"/>
</dbReference>
<evidence type="ECO:0000313" key="4">
    <source>
        <dbReference type="Proteomes" id="UP000640274"/>
    </source>
</evidence>
<dbReference type="InterPro" id="IPR044016">
    <property type="entry name" value="Big_13"/>
</dbReference>
<dbReference type="Proteomes" id="UP000640274">
    <property type="component" value="Unassembled WGS sequence"/>
</dbReference>
<accession>A0A934MRP1</accession>
<dbReference type="RefSeq" id="WP_199020072.1">
    <property type="nucleotide sequence ID" value="NZ_JAELUP010000077.1"/>
</dbReference>
<sequence length="84" mass="8622">MGQPQAPAAPTIAAPAQGSQINTPKPRITGTAEPNSTVTVSLNGIEHRVTANNSEAWSYIPEQSLVSASSLKVRATDQAGNVAP</sequence>
<evidence type="ECO:0000259" key="2">
    <source>
        <dbReference type="Pfam" id="PF19077"/>
    </source>
</evidence>
<gene>
    <name evidence="3" type="ORF">JFN88_14940</name>
</gene>
<evidence type="ECO:0000256" key="1">
    <source>
        <dbReference type="SAM" id="MobiDB-lite"/>
    </source>
</evidence>
<name>A0A934MRP1_9BACL</name>
<proteinExistence type="predicted"/>
<feature type="domain" description="Bacterial Ig-like" evidence="2">
    <location>
        <begin position="20"/>
        <end position="83"/>
    </location>
</feature>
<dbReference type="InterPro" id="IPR013783">
    <property type="entry name" value="Ig-like_fold"/>
</dbReference>